<gene>
    <name evidence="1" type="ORF">M011DRAFT_18374</name>
</gene>
<dbReference type="Proteomes" id="UP000799440">
    <property type="component" value="Unassembled WGS sequence"/>
</dbReference>
<organism evidence="1 2">
    <name type="scientific">Sporormia fimetaria CBS 119925</name>
    <dbReference type="NCBI Taxonomy" id="1340428"/>
    <lineage>
        <taxon>Eukaryota</taxon>
        <taxon>Fungi</taxon>
        <taxon>Dikarya</taxon>
        <taxon>Ascomycota</taxon>
        <taxon>Pezizomycotina</taxon>
        <taxon>Dothideomycetes</taxon>
        <taxon>Pleosporomycetidae</taxon>
        <taxon>Pleosporales</taxon>
        <taxon>Sporormiaceae</taxon>
        <taxon>Sporormia</taxon>
    </lineage>
</organism>
<sequence>MALWAGVLRTTPGFLVITILIPRCHLSKGNERTSSCLLGVKGYAVPTGKLQICPRIRKLGAPGCISVCSLSGFPTASRDKPNSLPRTVRWNVLGSGLYPAFISVMNAEGLQGTLCHVGSARQGVSRAGRS</sequence>
<proteinExistence type="predicted"/>
<dbReference type="EMBL" id="MU006561">
    <property type="protein sequence ID" value="KAF2752197.1"/>
    <property type="molecule type" value="Genomic_DNA"/>
</dbReference>
<keyword evidence="2" id="KW-1185">Reference proteome</keyword>
<dbReference type="AlphaFoldDB" id="A0A6A6VSH5"/>
<evidence type="ECO:0000313" key="1">
    <source>
        <dbReference type="EMBL" id="KAF2752197.1"/>
    </source>
</evidence>
<name>A0A6A6VSH5_9PLEO</name>
<reference evidence="1" key="1">
    <citation type="journal article" date="2020" name="Stud. Mycol.">
        <title>101 Dothideomycetes genomes: a test case for predicting lifestyles and emergence of pathogens.</title>
        <authorList>
            <person name="Haridas S."/>
            <person name="Albert R."/>
            <person name="Binder M."/>
            <person name="Bloem J."/>
            <person name="Labutti K."/>
            <person name="Salamov A."/>
            <person name="Andreopoulos B."/>
            <person name="Baker S."/>
            <person name="Barry K."/>
            <person name="Bills G."/>
            <person name="Bluhm B."/>
            <person name="Cannon C."/>
            <person name="Castanera R."/>
            <person name="Culley D."/>
            <person name="Daum C."/>
            <person name="Ezra D."/>
            <person name="Gonzalez J."/>
            <person name="Henrissat B."/>
            <person name="Kuo A."/>
            <person name="Liang C."/>
            <person name="Lipzen A."/>
            <person name="Lutzoni F."/>
            <person name="Magnuson J."/>
            <person name="Mondo S."/>
            <person name="Nolan M."/>
            <person name="Ohm R."/>
            <person name="Pangilinan J."/>
            <person name="Park H.-J."/>
            <person name="Ramirez L."/>
            <person name="Alfaro M."/>
            <person name="Sun H."/>
            <person name="Tritt A."/>
            <person name="Yoshinaga Y."/>
            <person name="Zwiers L.-H."/>
            <person name="Turgeon B."/>
            <person name="Goodwin S."/>
            <person name="Spatafora J."/>
            <person name="Crous P."/>
            <person name="Grigoriev I."/>
        </authorList>
    </citation>
    <scope>NUCLEOTIDE SEQUENCE</scope>
    <source>
        <strain evidence="1">CBS 119925</strain>
    </source>
</reference>
<evidence type="ECO:0000313" key="2">
    <source>
        <dbReference type="Proteomes" id="UP000799440"/>
    </source>
</evidence>
<protein>
    <submittedName>
        <fullName evidence="1">Uncharacterized protein</fullName>
    </submittedName>
</protein>
<accession>A0A6A6VSH5</accession>